<dbReference type="Pfam" id="PF00196">
    <property type="entry name" value="GerE"/>
    <property type="match status" value="1"/>
</dbReference>
<dbReference type="PROSITE" id="PS50043">
    <property type="entry name" value="HTH_LUXR_2"/>
    <property type="match status" value="1"/>
</dbReference>
<dbReference type="OrthoDB" id="1727128at2"/>
<dbReference type="GO" id="GO:0003677">
    <property type="term" value="F:DNA binding"/>
    <property type="evidence" value="ECO:0007669"/>
    <property type="project" value="UniProtKB-KW"/>
</dbReference>
<dbReference type="PRINTS" id="PR00038">
    <property type="entry name" value="HTHLUXR"/>
</dbReference>
<accession>A0A327QWC1</accession>
<dbReference type="CDD" id="cd06170">
    <property type="entry name" value="LuxR_C_like"/>
    <property type="match status" value="1"/>
</dbReference>
<evidence type="ECO:0000256" key="1">
    <source>
        <dbReference type="ARBA" id="ARBA00023015"/>
    </source>
</evidence>
<comment type="caution">
    <text evidence="5">The sequence shown here is derived from an EMBL/GenBank/DDBJ whole genome shotgun (WGS) entry which is preliminary data.</text>
</comment>
<dbReference type="Gene3D" id="1.10.10.10">
    <property type="entry name" value="Winged helix-like DNA-binding domain superfamily/Winged helix DNA-binding domain"/>
    <property type="match status" value="1"/>
</dbReference>
<evidence type="ECO:0000256" key="2">
    <source>
        <dbReference type="ARBA" id="ARBA00023125"/>
    </source>
</evidence>
<dbReference type="InterPro" id="IPR000792">
    <property type="entry name" value="Tscrpt_reg_LuxR_C"/>
</dbReference>
<reference evidence="5 6" key="1">
    <citation type="submission" date="2018-06" db="EMBL/GenBank/DDBJ databases">
        <title>Genomic Encyclopedia of Archaeal and Bacterial Type Strains, Phase II (KMG-II): from individual species to whole genera.</title>
        <authorList>
            <person name="Goeker M."/>
        </authorList>
    </citation>
    <scope>NUCLEOTIDE SEQUENCE [LARGE SCALE GENOMIC DNA]</scope>
    <source>
        <strain evidence="5 6">DSM 23857</strain>
    </source>
</reference>
<keyword evidence="1" id="KW-0805">Transcription regulation</keyword>
<protein>
    <submittedName>
        <fullName evidence="5">Regulatory LuxR family protein</fullName>
    </submittedName>
</protein>
<evidence type="ECO:0000313" key="6">
    <source>
        <dbReference type="Proteomes" id="UP000249547"/>
    </source>
</evidence>
<name>A0A327QWC1_9BACT</name>
<proteinExistence type="predicted"/>
<dbReference type="RefSeq" id="WP_111596779.1">
    <property type="nucleotide sequence ID" value="NZ_QLLL01000002.1"/>
</dbReference>
<dbReference type="GO" id="GO:0006355">
    <property type="term" value="P:regulation of DNA-templated transcription"/>
    <property type="evidence" value="ECO:0007669"/>
    <property type="project" value="InterPro"/>
</dbReference>
<evidence type="ECO:0000256" key="3">
    <source>
        <dbReference type="ARBA" id="ARBA00023163"/>
    </source>
</evidence>
<dbReference type="SMART" id="SM00421">
    <property type="entry name" value="HTH_LUXR"/>
    <property type="match status" value="1"/>
</dbReference>
<sequence length="254" mass="29440">MKPSNHPSSLLTKNNLANISPENRLQNQDYLEAVKAFARLTYQSVYVINYENMSFEYVSDNPLFLSGYSAGEVQEMGYQFYFNHVPQSDLQMLSALNEAGFDFYKNLPSEEKSQYSITYDFHLIHKDGRQILINHKLTPLFLTNDGKLWKSMCIVSMSHHKAAGNIYIYKHGSDDKWELDLASNTWRKSKKTALTSREMEILYLYAQGLTIIEIAERIFVAPDTVKYYRRRIFEKLGVDNIVEALSYAVNNKII</sequence>
<dbReference type="SUPFAM" id="SSF46894">
    <property type="entry name" value="C-terminal effector domain of the bipartite response regulators"/>
    <property type="match status" value="1"/>
</dbReference>
<dbReference type="InterPro" id="IPR016032">
    <property type="entry name" value="Sig_transdc_resp-reg_C-effctor"/>
</dbReference>
<dbReference type="InterPro" id="IPR036388">
    <property type="entry name" value="WH-like_DNA-bd_sf"/>
</dbReference>
<gene>
    <name evidence="5" type="ORF">LX64_01304</name>
</gene>
<dbReference type="Gene3D" id="3.30.450.20">
    <property type="entry name" value="PAS domain"/>
    <property type="match status" value="1"/>
</dbReference>
<dbReference type="EMBL" id="QLLL01000002">
    <property type="protein sequence ID" value="RAJ08650.1"/>
    <property type="molecule type" value="Genomic_DNA"/>
</dbReference>
<keyword evidence="6" id="KW-1185">Reference proteome</keyword>
<dbReference type="AlphaFoldDB" id="A0A327QWC1"/>
<dbReference type="PANTHER" id="PTHR44688:SF16">
    <property type="entry name" value="DNA-BINDING TRANSCRIPTIONAL ACTIVATOR DEVR_DOSR"/>
    <property type="match status" value="1"/>
</dbReference>
<evidence type="ECO:0000259" key="4">
    <source>
        <dbReference type="PROSITE" id="PS50043"/>
    </source>
</evidence>
<keyword evidence="2" id="KW-0238">DNA-binding</keyword>
<keyword evidence="3" id="KW-0804">Transcription</keyword>
<dbReference type="Proteomes" id="UP000249547">
    <property type="component" value="Unassembled WGS sequence"/>
</dbReference>
<feature type="domain" description="HTH luxR-type" evidence="4">
    <location>
        <begin position="187"/>
        <end position="252"/>
    </location>
</feature>
<evidence type="ECO:0000313" key="5">
    <source>
        <dbReference type="EMBL" id="RAJ08650.1"/>
    </source>
</evidence>
<dbReference type="PANTHER" id="PTHR44688">
    <property type="entry name" value="DNA-BINDING TRANSCRIPTIONAL ACTIVATOR DEVR_DOSR"/>
    <property type="match status" value="1"/>
</dbReference>
<organism evidence="5 6">
    <name type="scientific">Chitinophaga skermanii</name>
    <dbReference type="NCBI Taxonomy" id="331697"/>
    <lineage>
        <taxon>Bacteria</taxon>
        <taxon>Pseudomonadati</taxon>
        <taxon>Bacteroidota</taxon>
        <taxon>Chitinophagia</taxon>
        <taxon>Chitinophagales</taxon>
        <taxon>Chitinophagaceae</taxon>
        <taxon>Chitinophaga</taxon>
    </lineage>
</organism>